<dbReference type="Gene3D" id="3.30.750.24">
    <property type="entry name" value="STAS domain"/>
    <property type="match status" value="1"/>
</dbReference>
<dbReference type="NCBIfam" id="TIGR00377">
    <property type="entry name" value="ant_ant_sig"/>
    <property type="match status" value="1"/>
</dbReference>
<dbReference type="EMBL" id="AP018203">
    <property type="protein sequence ID" value="BAY54806.1"/>
    <property type="molecule type" value="Genomic_DNA"/>
</dbReference>
<sequence length="110" mass="12077">MSLPVKVIQLSGILSHTQAKQFRQEIADLIEAGTVEVLIDFEQVTFMDSAGLGVLVSILKLVNGADGTVSLCSIRQEVKMLLDLADVAQFFEIFPNQEAFYQAKANYSPI</sequence>
<name>A0A1Z4JDJ3_LEPBY</name>
<evidence type="ECO:0000256" key="1">
    <source>
        <dbReference type="ARBA" id="ARBA00009013"/>
    </source>
</evidence>
<evidence type="ECO:0000313" key="4">
    <source>
        <dbReference type="EMBL" id="BAY54806.1"/>
    </source>
</evidence>
<protein>
    <recommendedName>
        <fullName evidence="2">Anti-sigma factor antagonist</fullName>
    </recommendedName>
</protein>
<dbReference type="SUPFAM" id="SSF52091">
    <property type="entry name" value="SpoIIaa-like"/>
    <property type="match status" value="1"/>
</dbReference>
<dbReference type="GO" id="GO:0043856">
    <property type="term" value="F:anti-sigma factor antagonist activity"/>
    <property type="evidence" value="ECO:0007669"/>
    <property type="project" value="InterPro"/>
</dbReference>
<dbReference type="Pfam" id="PF01740">
    <property type="entry name" value="STAS"/>
    <property type="match status" value="1"/>
</dbReference>
<gene>
    <name evidence="4" type="ORF">NIES2135_16240</name>
</gene>
<comment type="similarity">
    <text evidence="1 2">Belongs to the anti-sigma-factor antagonist family.</text>
</comment>
<dbReference type="AlphaFoldDB" id="A0A1Z4JDJ3"/>
<organism evidence="4 5">
    <name type="scientific">Leptolyngbya boryana NIES-2135</name>
    <dbReference type="NCBI Taxonomy" id="1973484"/>
    <lineage>
        <taxon>Bacteria</taxon>
        <taxon>Bacillati</taxon>
        <taxon>Cyanobacteriota</taxon>
        <taxon>Cyanophyceae</taxon>
        <taxon>Leptolyngbyales</taxon>
        <taxon>Leptolyngbyaceae</taxon>
        <taxon>Leptolyngbya group</taxon>
        <taxon>Leptolyngbya</taxon>
    </lineage>
</organism>
<evidence type="ECO:0000259" key="3">
    <source>
        <dbReference type="PROSITE" id="PS50801"/>
    </source>
</evidence>
<evidence type="ECO:0000313" key="5">
    <source>
        <dbReference type="Proteomes" id="UP000217895"/>
    </source>
</evidence>
<dbReference type="Proteomes" id="UP000217895">
    <property type="component" value="Chromosome"/>
</dbReference>
<feature type="domain" description="STAS" evidence="3">
    <location>
        <begin position="1"/>
        <end position="107"/>
    </location>
</feature>
<keyword evidence="5" id="KW-1185">Reference proteome</keyword>
<proteinExistence type="inferred from homology"/>
<reference evidence="4 5" key="1">
    <citation type="submission" date="2017-06" db="EMBL/GenBank/DDBJ databases">
        <title>Genome sequencing of cyanobaciteial culture collection at National Institute for Environmental Studies (NIES).</title>
        <authorList>
            <person name="Hirose Y."/>
            <person name="Shimura Y."/>
            <person name="Fujisawa T."/>
            <person name="Nakamura Y."/>
            <person name="Kawachi M."/>
        </authorList>
    </citation>
    <scope>NUCLEOTIDE SEQUENCE [LARGE SCALE GENOMIC DNA]</scope>
    <source>
        <strain evidence="4 5">NIES-2135</strain>
    </source>
</reference>
<dbReference type="InterPro" id="IPR003658">
    <property type="entry name" value="Anti-sigma_ant"/>
</dbReference>
<dbReference type="InterPro" id="IPR002645">
    <property type="entry name" value="STAS_dom"/>
</dbReference>
<dbReference type="PROSITE" id="PS50801">
    <property type="entry name" value="STAS"/>
    <property type="match status" value="1"/>
</dbReference>
<evidence type="ECO:0000256" key="2">
    <source>
        <dbReference type="RuleBase" id="RU003749"/>
    </source>
</evidence>
<dbReference type="CDD" id="cd07043">
    <property type="entry name" value="STAS_anti-anti-sigma_factors"/>
    <property type="match status" value="1"/>
</dbReference>
<accession>A0A1Z4JDJ3</accession>
<dbReference type="InterPro" id="IPR036513">
    <property type="entry name" value="STAS_dom_sf"/>
</dbReference>
<dbReference type="PANTHER" id="PTHR33495">
    <property type="entry name" value="ANTI-SIGMA FACTOR ANTAGONIST TM_1081-RELATED-RELATED"/>
    <property type="match status" value="1"/>
</dbReference>